<sequence length="151" mass="16056">MALRDQFTDSLKTAMKAGDQPRVSTLRMIAARLKDVDIAARPKGIDKVGDDEVIGMLRGMVKSRTESAGMYRQGGRPELAEKEEAEIAVIEGFLPKAMDEAALAEAVDQAIAATGAASARDMGKVMAELKSRHGAALDMARASPLVKSKLA</sequence>
<dbReference type="EMBL" id="JABXXQ010000011">
    <property type="protein sequence ID" value="NVN29081.1"/>
    <property type="molecule type" value="Genomic_DNA"/>
</dbReference>
<proteinExistence type="predicted"/>
<dbReference type="InterPro" id="IPR003789">
    <property type="entry name" value="Asn/Gln_tRNA_amidoTrase-B-like"/>
</dbReference>
<dbReference type="RefSeq" id="WP_176621811.1">
    <property type="nucleotide sequence ID" value="NZ_JABXXQ010000011.1"/>
</dbReference>
<dbReference type="PANTHER" id="PTHR28055">
    <property type="entry name" value="ALTERED INHERITANCE OF MITOCHONDRIA PROTEIN 41, MITOCHONDRIAL"/>
    <property type="match status" value="1"/>
</dbReference>
<accession>A0A839V051</accession>
<dbReference type="Proteomes" id="UP000565205">
    <property type="component" value="Unassembled WGS sequence"/>
</dbReference>
<gene>
    <name evidence="1" type="ORF">FHR90_002071</name>
    <name evidence="2" type="ORF">HUK83_01810</name>
</gene>
<organism evidence="1 3">
    <name type="scientific">Endobacter medicaginis</name>
    <dbReference type="NCBI Taxonomy" id="1181271"/>
    <lineage>
        <taxon>Bacteria</taxon>
        <taxon>Pseudomonadati</taxon>
        <taxon>Pseudomonadota</taxon>
        <taxon>Alphaproteobacteria</taxon>
        <taxon>Acetobacterales</taxon>
        <taxon>Acetobacteraceae</taxon>
        <taxon>Endobacter</taxon>
    </lineage>
</organism>
<dbReference type="AlphaFoldDB" id="A0A839V051"/>
<dbReference type="InterPro" id="IPR042184">
    <property type="entry name" value="YqeY/Aim41_N"/>
</dbReference>
<evidence type="ECO:0000313" key="4">
    <source>
        <dbReference type="Proteomes" id="UP000565205"/>
    </source>
</evidence>
<dbReference type="Gene3D" id="1.10.1510.10">
    <property type="entry name" value="Uncharacterised protein YqeY/AIM41 PF09424, N-terminal domain"/>
    <property type="match status" value="1"/>
</dbReference>
<dbReference type="SUPFAM" id="SSF89095">
    <property type="entry name" value="GatB/YqeY motif"/>
    <property type="match status" value="1"/>
</dbReference>
<reference evidence="2 4" key="1">
    <citation type="submission" date="2020-06" db="EMBL/GenBank/DDBJ databases">
        <title>Description of novel acetic acid bacteria.</title>
        <authorList>
            <person name="Sombolestani A."/>
        </authorList>
    </citation>
    <scope>NUCLEOTIDE SEQUENCE [LARGE SCALE GENOMIC DNA]</scope>
    <source>
        <strain evidence="2 4">LMG 26838</strain>
    </source>
</reference>
<dbReference type="InterPro" id="IPR019004">
    <property type="entry name" value="YqeY/Aim41"/>
</dbReference>
<dbReference type="Gene3D" id="1.10.10.410">
    <property type="match status" value="1"/>
</dbReference>
<evidence type="ECO:0000313" key="1">
    <source>
        <dbReference type="EMBL" id="MBB3174235.1"/>
    </source>
</evidence>
<dbReference type="Pfam" id="PF09424">
    <property type="entry name" value="YqeY"/>
    <property type="match status" value="1"/>
</dbReference>
<evidence type="ECO:0000313" key="3">
    <source>
        <dbReference type="Proteomes" id="UP000557688"/>
    </source>
</evidence>
<evidence type="ECO:0000313" key="2">
    <source>
        <dbReference type="EMBL" id="NVN29081.1"/>
    </source>
</evidence>
<dbReference type="Proteomes" id="UP000557688">
    <property type="component" value="Unassembled WGS sequence"/>
</dbReference>
<dbReference type="EMBL" id="JACHXV010000006">
    <property type="protein sequence ID" value="MBB3174235.1"/>
    <property type="molecule type" value="Genomic_DNA"/>
</dbReference>
<protein>
    <submittedName>
        <fullName evidence="2">GatB/YqeY domain-containing protein</fullName>
    </submittedName>
</protein>
<dbReference type="PANTHER" id="PTHR28055:SF1">
    <property type="entry name" value="ALTERED INHERITANCE OF MITOCHONDRIA PROTEIN 41, MITOCHONDRIAL"/>
    <property type="match status" value="1"/>
</dbReference>
<dbReference type="InterPro" id="IPR023168">
    <property type="entry name" value="GatB_Yqey_C_2"/>
</dbReference>
<keyword evidence="3" id="KW-1185">Reference proteome</keyword>
<name>A0A839V051_9PROT</name>
<reference evidence="1 3" key="2">
    <citation type="submission" date="2020-08" db="EMBL/GenBank/DDBJ databases">
        <title>Genomic Encyclopedia of Type Strains, Phase III (KMG-III): the genomes of soil and plant-associated and newly described type strains.</title>
        <authorList>
            <person name="Whitman W."/>
        </authorList>
    </citation>
    <scope>NUCLEOTIDE SEQUENCE [LARGE SCALE GENOMIC DNA]</scope>
    <source>
        <strain evidence="1 3">CECT 8088</strain>
    </source>
</reference>
<dbReference type="GO" id="GO:0016884">
    <property type="term" value="F:carbon-nitrogen ligase activity, with glutamine as amido-N-donor"/>
    <property type="evidence" value="ECO:0007669"/>
    <property type="project" value="InterPro"/>
</dbReference>
<comment type="caution">
    <text evidence="1">The sequence shown here is derived from an EMBL/GenBank/DDBJ whole genome shotgun (WGS) entry which is preliminary data.</text>
</comment>